<evidence type="ECO:0000313" key="4">
    <source>
        <dbReference type="EMBL" id="OEU12841.1"/>
    </source>
</evidence>
<organism evidence="4 5">
    <name type="scientific">Fragilariopsis cylindrus CCMP1102</name>
    <dbReference type="NCBI Taxonomy" id="635003"/>
    <lineage>
        <taxon>Eukaryota</taxon>
        <taxon>Sar</taxon>
        <taxon>Stramenopiles</taxon>
        <taxon>Ochrophyta</taxon>
        <taxon>Bacillariophyta</taxon>
        <taxon>Bacillariophyceae</taxon>
        <taxon>Bacillariophycidae</taxon>
        <taxon>Bacillariales</taxon>
        <taxon>Bacillariaceae</taxon>
        <taxon>Fragilariopsis</taxon>
    </lineage>
</organism>
<evidence type="ECO:0000313" key="5">
    <source>
        <dbReference type="Proteomes" id="UP000095751"/>
    </source>
</evidence>
<dbReference type="KEGG" id="fcy:FRACYDRAFT_244114"/>
<feature type="transmembrane region" description="Helical" evidence="2">
    <location>
        <begin position="28"/>
        <end position="45"/>
    </location>
</feature>
<feature type="domain" description="VWFA" evidence="3">
    <location>
        <begin position="365"/>
        <end position="542"/>
    </location>
</feature>
<reference evidence="4 5" key="1">
    <citation type="submission" date="2016-09" db="EMBL/GenBank/DDBJ databases">
        <title>Extensive genetic diversity and differential bi-allelic expression allows diatom success in the polar Southern Ocean.</title>
        <authorList>
            <consortium name="DOE Joint Genome Institute"/>
            <person name="Mock T."/>
            <person name="Otillar R.P."/>
            <person name="Strauss J."/>
            <person name="Dupont C."/>
            <person name="Frickenhaus S."/>
            <person name="Maumus F."/>
            <person name="Mcmullan M."/>
            <person name="Sanges R."/>
            <person name="Schmutz J."/>
            <person name="Toseland A."/>
            <person name="Valas R."/>
            <person name="Veluchamy A."/>
            <person name="Ward B.J."/>
            <person name="Allen A."/>
            <person name="Barry K."/>
            <person name="Falciatore A."/>
            <person name="Ferrante M."/>
            <person name="Fortunato A.E."/>
            <person name="Gloeckner G."/>
            <person name="Gruber A."/>
            <person name="Hipkin R."/>
            <person name="Janech M."/>
            <person name="Kroth P."/>
            <person name="Leese F."/>
            <person name="Lindquist E."/>
            <person name="Lyon B.R."/>
            <person name="Martin J."/>
            <person name="Mayer C."/>
            <person name="Parker M."/>
            <person name="Quesneville H."/>
            <person name="Raymond J."/>
            <person name="Uhlig C."/>
            <person name="Valentin K.U."/>
            <person name="Worden A.Z."/>
            <person name="Armbrust E.V."/>
            <person name="Bowler C."/>
            <person name="Green B."/>
            <person name="Moulton V."/>
            <person name="Van Oosterhout C."/>
            <person name="Grigoriev I."/>
        </authorList>
    </citation>
    <scope>NUCLEOTIDE SEQUENCE [LARGE SCALE GENOMIC DNA]</scope>
    <source>
        <strain evidence="4 5">CCMP1102</strain>
    </source>
</reference>
<evidence type="ECO:0000259" key="3">
    <source>
        <dbReference type="PROSITE" id="PS50234"/>
    </source>
</evidence>
<dbReference type="AlphaFoldDB" id="A0A1E7F3S8"/>
<feature type="compositionally biased region" description="Polar residues" evidence="1">
    <location>
        <begin position="321"/>
        <end position="332"/>
    </location>
</feature>
<keyword evidence="2" id="KW-1133">Transmembrane helix</keyword>
<evidence type="ECO:0000256" key="1">
    <source>
        <dbReference type="SAM" id="MobiDB-lite"/>
    </source>
</evidence>
<keyword evidence="2" id="KW-0812">Transmembrane</keyword>
<feature type="compositionally biased region" description="Low complexity" evidence="1">
    <location>
        <begin position="336"/>
        <end position="350"/>
    </location>
</feature>
<feature type="compositionally biased region" description="Polar residues" evidence="1">
    <location>
        <begin position="149"/>
        <end position="159"/>
    </location>
</feature>
<dbReference type="InterPro" id="IPR036465">
    <property type="entry name" value="vWFA_dom_sf"/>
</dbReference>
<dbReference type="Pfam" id="PF13519">
    <property type="entry name" value="VWA_2"/>
    <property type="match status" value="1"/>
</dbReference>
<evidence type="ECO:0000256" key="2">
    <source>
        <dbReference type="SAM" id="Phobius"/>
    </source>
</evidence>
<dbReference type="InterPro" id="IPR002035">
    <property type="entry name" value="VWF_A"/>
</dbReference>
<feature type="compositionally biased region" description="Basic and acidic residues" evidence="1">
    <location>
        <begin position="269"/>
        <end position="282"/>
    </location>
</feature>
<feature type="compositionally biased region" description="Basic residues" evidence="1">
    <location>
        <begin position="283"/>
        <end position="294"/>
    </location>
</feature>
<sequence>MISLTGRKPRQCRDHEEQRVSHYRSKPLLLLLLLFGTSGYFIVNVRRYDKDKNLLGSNRIIIDTTTTTTEDVGNEKHIDASFAIKNAAVIRTIARDGSQKDNSRKERGLEPATKASIGSDDTSTRSGKSNGKEEMEGGEESRSSTTKSAIQSKSTGTSTKGEKVDGTTKSAKQGKSTGTSTKSGKGKGGKGTGTSTKSGKSNGTTKSAKQGKGTGTSTKSGKSNKGGKKGKGGKGTGTSTKSGKSNKGGKKGKGGKSDGKGKGGKSGKGKGEGKGGKSDGKGKGGKSGKGKGKGKGGTFTPTAFPSSFSSSSSSSSAPSDSPITETVESRTPSIMPRTPKPTTETPTMSPSCDQFPLESSCDCCDTSAFSNLCCDAFKTATEFSDSIIQGIEEAEFASELKQYSAVQFSKDATVIQNLTESVADAKASISSYNYKGGGTNTEGAIDRCRELLTGEQNAVIVLITDGMPTRCLNNAGTSVREGNGKNQCAGSLSAQVAAENAANIAASAGISIIPVSVLDDADALNDLNALARCAGEPEASGH</sequence>
<feature type="compositionally biased region" description="Low complexity" evidence="1">
    <location>
        <begin position="167"/>
        <end position="183"/>
    </location>
</feature>
<feature type="compositionally biased region" description="Basic and acidic residues" evidence="1">
    <location>
        <begin position="130"/>
        <end position="142"/>
    </location>
</feature>
<proteinExistence type="predicted"/>
<dbReference type="EMBL" id="KV784364">
    <property type="protein sequence ID" value="OEU12841.1"/>
    <property type="molecule type" value="Genomic_DNA"/>
</dbReference>
<feature type="compositionally biased region" description="Low complexity" evidence="1">
    <location>
        <begin position="298"/>
        <end position="319"/>
    </location>
</feature>
<dbReference type="Gene3D" id="3.40.50.410">
    <property type="entry name" value="von Willebrand factor, type A domain"/>
    <property type="match status" value="1"/>
</dbReference>
<dbReference type="InParanoid" id="A0A1E7F3S8"/>
<feature type="region of interest" description="Disordered" evidence="1">
    <location>
        <begin position="95"/>
        <end position="351"/>
    </location>
</feature>
<feature type="compositionally biased region" description="Basic and acidic residues" evidence="1">
    <location>
        <begin position="95"/>
        <end position="109"/>
    </location>
</feature>
<dbReference type="PROSITE" id="PS50234">
    <property type="entry name" value="VWFA"/>
    <property type="match status" value="1"/>
</dbReference>
<dbReference type="Proteomes" id="UP000095751">
    <property type="component" value="Unassembled WGS sequence"/>
</dbReference>
<protein>
    <recommendedName>
        <fullName evidence="3">VWFA domain-containing protein</fullName>
    </recommendedName>
</protein>
<feature type="compositionally biased region" description="Low complexity" evidence="1">
    <location>
        <begin position="193"/>
        <end position="223"/>
    </location>
</feature>
<gene>
    <name evidence="4" type="ORF">FRACYDRAFT_244114</name>
</gene>
<accession>A0A1E7F3S8</accession>
<keyword evidence="2" id="KW-0472">Membrane</keyword>
<name>A0A1E7F3S8_9STRA</name>
<dbReference type="SUPFAM" id="SSF53300">
    <property type="entry name" value="vWA-like"/>
    <property type="match status" value="1"/>
</dbReference>
<keyword evidence="5" id="KW-1185">Reference proteome</keyword>